<keyword evidence="1" id="KW-0812">Transmembrane</keyword>
<name>A0A481YRE0_9VIRU</name>
<reference evidence="2" key="1">
    <citation type="journal article" date="2019" name="MBio">
        <title>Virus Genomes from Deep Sea Sediments Expand the Ocean Megavirome and Support Independent Origins of Viral Gigantism.</title>
        <authorList>
            <person name="Backstrom D."/>
            <person name="Yutin N."/>
            <person name="Jorgensen S.L."/>
            <person name="Dharamshi J."/>
            <person name="Homa F."/>
            <person name="Zaremba-Niedwiedzka K."/>
            <person name="Spang A."/>
            <person name="Wolf Y.I."/>
            <person name="Koonin E.V."/>
            <person name="Ettema T.J."/>
        </authorList>
    </citation>
    <scope>NUCLEOTIDE SEQUENCE</scope>
</reference>
<accession>A0A481YRE0</accession>
<evidence type="ECO:0000256" key="1">
    <source>
        <dbReference type="SAM" id="Phobius"/>
    </source>
</evidence>
<sequence>MCWNCAKLCTCCIGCCRTKQGEGWAVGCGGFWFVMFVTLSICTLGIFDVALALIVLLLFLFLMLFTGCYGCLCCCDLDKTGKSLVSLAKRNCCCCYHEEDLSGIV</sequence>
<proteinExistence type="predicted"/>
<organism evidence="2">
    <name type="scientific">Marseillevirus LCMAC101</name>
    <dbReference type="NCBI Taxonomy" id="2506602"/>
    <lineage>
        <taxon>Viruses</taxon>
        <taxon>Varidnaviria</taxon>
        <taxon>Bamfordvirae</taxon>
        <taxon>Nucleocytoviricota</taxon>
        <taxon>Megaviricetes</taxon>
        <taxon>Pimascovirales</taxon>
        <taxon>Pimascovirales incertae sedis</taxon>
        <taxon>Marseilleviridae</taxon>
    </lineage>
</organism>
<feature type="transmembrane region" description="Helical" evidence="1">
    <location>
        <begin position="53"/>
        <end position="75"/>
    </location>
</feature>
<evidence type="ECO:0008006" key="3">
    <source>
        <dbReference type="Google" id="ProtNLM"/>
    </source>
</evidence>
<evidence type="ECO:0000313" key="2">
    <source>
        <dbReference type="EMBL" id="QBK85487.1"/>
    </source>
</evidence>
<dbReference type="EMBL" id="MK500327">
    <property type="protein sequence ID" value="QBK85487.1"/>
    <property type="molecule type" value="Genomic_DNA"/>
</dbReference>
<protein>
    <recommendedName>
        <fullName evidence="3">Transmembrane protein</fullName>
    </recommendedName>
</protein>
<gene>
    <name evidence="2" type="ORF">LCMAC101_00740</name>
</gene>
<keyword evidence="1" id="KW-0472">Membrane</keyword>
<feature type="transmembrane region" description="Helical" evidence="1">
    <location>
        <begin position="24"/>
        <end position="47"/>
    </location>
</feature>
<keyword evidence="1" id="KW-1133">Transmembrane helix</keyword>